<comment type="caution">
    <text evidence="1">The sequence shown here is derived from an EMBL/GenBank/DDBJ whole genome shotgun (WGS) entry which is preliminary data.</text>
</comment>
<dbReference type="AlphaFoldDB" id="A0A7K4MRQ4"/>
<accession>A0A7K4MRQ4</accession>
<gene>
    <name evidence="1" type="ORF">HX837_07665</name>
</gene>
<dbReference type="EMBL" id="JACASV010000100">
    <property type="protein sequence ID" value="NWJ44059.1"/>
    <property type="molecule type" value="Genomic_DNA"/>
</dbReference>
<feature type="non-terminal residue" evidence="1">
    <location>
        <position position="162"/>
    </location>
</feature>
<sequence>MHSLLESFEQFIYPQYCNTCDTPLSEVEQFFCSKCRVNDIQFSKLGNWVRQLKTHKNLDYAHSFYWFDEVIKAYIHHLKYSGWDTFLPRLINNAIRESELPKQATEAVLIPIPLHRVRQRDRGFNQAMVIAKELAQQWNLNLDDKMLKRGKYTQSQTKLSII</sequence>
<protein>
    <recommendedName>
        <fullName evidence="3">ComF family protein</fullName>
    </recommendedName>
</protein>
<dbReference type="InterPro" id="IPR051910">
    <property type="entry name" value="ComF/GntX_DNA_util-trans"/>
</dbReference>
<dbReference type="PANTHER" id="PTHR47505:SF1">
    <property type="entry name" value="DNA UTILIZATION PROTEIN YHGH"/>
    <property type="match status" value="1"/>
</dbReference>
<dbReference type="PANTHER" id="PTHR47505">
    <property type="entry name" value="DNA UTILIZATION PROTEIN YHGH"/>
    <property type="match status" value="1"/>
</dbReference>
<dbReference type="SUPFAM" id="SSF53271">
    <property type="entry name" value="PRTase-like"/>
    <property type="match status" value="1"/>
</dbReference>
<evidence type="ECO:0008006" key="3">
    <source>
        <dbReference type="Google" id="ProtNLM"/>
    </source>
</evidence>
<organism evidence="1 2">
    <name type="scientific">Marine Group I thaumarchaeote</name>
    <dbReference type="NCBI Taxonomy" id="2511932"/>
    <lineage>
        <taxon>Archaea</taxon>
        <taxon>Nitrososphaerota</taxon>
        <taxon>Marine Group I</taxon>
    </lineage>
</organism>
<dbReference type="Proteomes" id="UP000523105">
    <property type="component" value="Unassembled WGS sequence"/>
</dbReference>
<dbReference type="InterPro" id="IPR029057">
    <property type="entry name" value="PRTase-like"/>
</dbReference>
<reference evidence="1 2" key="1">
    <citation type="journal article" date="2019" name="Environ. Microbiol.">
        <title>Genomics insights into ecotype formation of ammonia-oxidizing archaea in the deep ocean.</title>
        <authorList>
            <person name="Wang Y."/>
            <person name="Huang J.M."/>
            <person name="Cui G.J."/>
            <person name="Nunoura T."/>
            <person name="Takaki Y."/>
            <person name="Li W.L."/>
            <person name="Li J."/>
            <person name="Gao Z.M."/>
            <person name="Takai K."/>
            <person name="Zhang A.Q."/>
            <person name="Stepanauskas R."/>
        </authorList>
    </citation>
    <scope>NUCLEOTIDE SEQUENCE [LARGE SCALE GENOMIC DNA]</scope>
    <source>
        <strain evidence="1 2">L15b</strain>
    </source>
</reference>
<name>A0A7K4MRQ4_9ARCH</name>
<evidence type="ECO:0000313" key="2">
    <source>
        <dbReference type="Proteomes" id="UP000523105"/>
    </source>
</evidence>
<proteinExistence type="predicted"/>
<evidence type="ECO:0000313" key="1">
    <source>
        <dbReference type="EMBL" id="NWJ44059.1"/>
    </source>
</evidence>